<dbReference type="InterPro" id="IPR000792">
    <property type="entry name" value="Tscrpt_reg_LuxR_C"/>
</dbReference>
<reference evidence="3" key="1">
    <citation type="journal article" date="2014" name="Int. J. Syst. Evol. Microbiol.">
        <title>Complete genome sequence of Corynebacterium casei LMG S-19264T (=DSM 44701T), isolated from a smear-ripened cheese.</title>
        <authorList>
            <consortium name="US DOE Joint Genome Institute (JGI-PGF)"/>
            <person name="Walter F."/>
            <person name="Albersmeier A."/>
            <person name="Kalinowski J."/>
            <person name="Ruckert C."/>
        </authorList>
    </citation>
    <scope>NUCLEOTIDE SEQUENCE</scope>
    <source>
        <strain evidence="3">CGMCC 1.15519</strain>
    </source>
</reference>
<evidence type="ECO:0000259" key="2">
    <source>
        <dbReference type="SMART" id="SM00421"/>
    </source>
</evidence>
<protein>
    <recommendedName>
        <fullName evidence="2">HTH luxR-type domain-containing protein</fullName>
    </recommendedName>
</protein>
<name>A0A917E7S0_9SPHN</name>
<dbReference type="AlphaFoldDB" id="A0A917E7S0"/>
<reference evidence="3" key="2">
    <citation type="submission" date="2020-09" db="EMBL/GenBank/DDBJ databases">
        <authorList>
            <person name="Sun Q."/>
            <person name="Zhou Y."/>
        </authorList>
    </citation>
    <scope>NUCLEOTIDE SEQUENCE</scope>
    <source>
        <strain evidence="3">CGMCC 1.15519</strain>
    </source>
</reference>
<dbReference type="SMART" id="SM00421">
    <property type="entry name" value="HTH_LUXR"/>
    <property type="match status" value="1"/>
</dbReference>
<keyword evidence="4" id="KW-1185">Reference proteome</keyword>
<dbReference type="EMBL" id="BMJM01000003">
    <property type="protein sequence ID" value="GGE07549.1"/>
    <property type="molecule type" value="Genomic_DNA"/>
</dbReference>
<sequence>MRTMQQSVGFGSMELIEVAAHRAAPREIDKILELVLSAANAAAVAFYPVVPGAGLGTVIAAAGRADRSGIYTPEALAGLLRHSLLEQIECSSHALVIGFEPTPAAHFALCLLRDPGQSRFTRTEARALNRLYPWLAGWIDLWCRNQRQSSQAHALRSAMSASPFGIMLVGADCHLFEANRSAHALLADGDGLLQADRRVRAVLRADQLRLADTVGSVAEDGRPSGMMPPVLQIRRQGRHPLAVAAMPVERAGNDDDPSVILYIVDPELDVQPLLAGACQLYGFRPTETRLVHHLVAGRSLGEAATRMRVQHETARVYLKQVFSKTGVHRQANLVRLMLLSMMPVPGDVDRMATAPPNRVADFSERGASKN</sequence>
<gene>
    <name evidence="3" type="ORF">GCM10011529_12410</name>
</gene>
<dbReference type="SUPFAM" id="SSF46894">
    <property type="entry name" value="C-terminal effector domain of the bipartite response regulators"/>
    <property type="match status" value="1"/>
</dbReference>
<evidence type="ECO:0000313" key="4">
    <source>
        <dbReference type="Proteomes" id="UP000635071"/>
    </source>
</evidence>
<dbReference type="Gene3D" id="1.10.10.10">
    <property type="entry name" value="Winged helix-like DNA-binding domain superfamily/Winged helix DNA-binding domain"/>
    <property type="match status" value="1"/>
</dbReference>
<feature type="compositionally biased region" description="Basic and acidic residues" evidence="1">
    <location>
        <begin position="361"/>
        <end position="370"/>
    </location>
</feature>
<accession>A0A917E7S0</accession>
<dbReference type="InterPro" id="IPR016032">
    <property type="entry name" value="Sig_transdc_resp-reg_C-effctor"/>
</dbReference>
<evidence type="ECO:0000256" key="1">
    <source>
        <dbReference type="SAM" id="MobiDB-lite"/>
    </source>
</evidence>
<organism evidence="3 4">
    <name type="scientific">Sandarakinorhabdus glacialis</name>
    <dbReference type="NCBI Taxonomy" id="1614636"/>
    <lineage>
        <taxon>Bacteria</taxon>
        <taxon>Pseudomonadati</taxon>
        <taxon>Pseudomonadota</taxon>
        <taxon>Alphaproteobacteria</taxon>
        <taxon>Sphingomonadales</taxon>
        <taxon>Sphingosinicellaceae</taxon>
        <taxon>Sandarakinorhabdus</taxon>
    </lineage>
</organism>
<proteinExistence type="predicted"/>
<feature type="domain" description="HTH luxR-type" evidence="2">
    <location>
        <begin position="280"/>
        <end position="337"/>
    </location>
</feature>
<feature type="region of interest" description="Disordered" evidence="1">
    <location>
        <begin position="350"/>
        <end position="370"/>
    </location>
</feature>
<dbReference type="Proteomes" id="UP000635071">
    <property type="component" value="Unassembled WGS sequence"/>
</dbReference>
<evidence type="ECO:0000313" key="3">
    <source>
        <dbReference type="EMBL" id="GGE07549.1"/>
    </source>
</evidence>
<dbReference type="GO" id="GO:0006355">
    <property type="term" value="P:regulation of DNA-templated transcription"/>
    <property type="evidence" value="ECO:0007669"/>
    <property type="project" value="InterPro"/>
</dbReference>
<dbReference type="InterPro" id="IPR036388">
    <property type="entry name" value="WH-like_DNA-bd_sf"/>
</dbReference>
<comment type="caution">
    <text evidence="3">The sequence shown here is derived from an EMBL/GenBank/DDBJ whole genome shotgun (WGS) entry which is preliminary data.</text>
</comment>
<dbReference type="GO" id="GO:0003677">
    <property type="term" value="F:DNA binding"/>
    <property type="evidence" value="ECO:0007669"/>
    <property type="project" value="InterPro"/>
</dbReference>